<evidence type="ECO:0000313" key="6">
    <source>
        <dbReference type="Proteomes" id="UP001054892"/>
    </source>
</evidence>
<proteinExistence type="predicted"/>
<dbReference type="InterPro" id="IPR021719">
    <property type="entry name" value="Prot_inh_I78"/>
</dbReference>
<dbReference type="Proteomes" id="UP000509383">
    <property type="component" value="Chromosome"/>
</dbReference>
<reference evidence="3 5" key="1">
    <citation type="submission" date="2020-05" db="EMBL/GenBank/DDBJ databases">
        <title>Characterization of novel class B3 metallo-beta-lactamase from novel Pseudomonas species.</title>
        <authorList>
            <person name="Yamada K."/>
            <person name="Aoki K."/>
            <person name="Ishii Y."/>
        </authorList>
    </citation>
    <scope>NUCLEOTIDE SEQUENCE [LARGE SCALE GENOMIC DNA]</scope>
    <source>
        <strain evidence="3 5">TUM18999</strain>
        <strain evidence="4 6">TUM20286</strain>
    </source>
</reference>
<evidence type="ECO:0000313" key="3">
    <source>
        <dbReference type="EMBL" id="BCG25125.1"/>
    </source>
</evidence>
<protein>
    <recommendedName>
        <fullName evidence="7">Peptidase inhibitor I78 family protein</fullName>
    </recommendedName>
</protein>
<dbReference type="AlphaFoldDB" id="A0A6J4E6Q3"/>
<evidence type="ECO:0000256" key="2">
    <source>
        <dbReference type="SAM" id="SignalP"/>
    </source>
</evidence>
<dbReference type="Gene3D" id="3.30.10.10">
    <property type="entry name" value="Trypsin Inhibitor V, subunit A"/>
    <property type="match status" value="1"/>
</dbReference>
<feature type="region of interest" description="Disordered" evidence="1">
    <location>
        <begin position="23"/>
        <end position="54"/>
    </location>
</feature>
<evidence type="ECO:0008006" key="7">
    <source>
        <dbReference type="Google" id="ProtNLM"/>
    </source>
</evidence>
<keyword evidence="6" id="KW-1185">Reference proteome</keyword>
<dbReference type="PANTHER" id="PTHR39600:SF1">
    <property type="entry name" value="PEPTIDASE INHIBITOR I78 FAMILY PROTEIN"/>
    <property type="match status" value="1"/>
</dbReference>
<evidence type="ECO:0000256" key="1">
    <source>
        <dbReference type="SAM" id="MobiDB-lite"/>
    </source>
</evidence>
<accession>A0A6J4E6Q3</accession>
<name>A0A6J4E6Q3_9PSED</name>
<dbReference type="EMBL" id="BQKM01000010">
    <property type="protein sequence ID" value="GJN54267.1"/>
    <property type="molecule type" value="Genomic_DNA"/>
</dbReference>
<dbReference type="KEGG" id="ptw:TUM18999_33160"/>
<evidence type="ECO:0000313" key="5">
    <source>
        <dbReference type="Proteomes" id="UP000509383"/>
    </source>
</evidence>
<dbReference type="Pfam" id="PF11720">
    <property type="entry name" value="Inhibitor_I78"/>
    <property type="match status" value="1"/>
</dbReference>
<dbReference type="RefSeq" id="WP_173178122.1">
    <property type="nucleotide sequence ID" value="NZ_AP023189.1"/>
</dbReference>
<dbReference type="PANTHER" id="PTHR39600">
    <property type="entry name" value="PEPTIDASE INHIBITOR I78 FAMILY PROTEIN"/>
    <property type="match status" value="1"/>
</dbReference>
<dbReference type="PROSITE" id="PS51257">
    <property type="entry name" value="PROKAR_LIPOPROTEIN"/>
    <property type="match status" value="1"/>
</dbReference>
<gene>
    <name evidence="3" type="ORF">TUM18999_33160</name>
    <name evidence="4" type="ORF">TUM20286_40190</name>
</gene>
<dbReference type="Proteomes" id="UP001054892">
    <property type="component" value="Unassembled WGS sequence"/>
</dbReference>
<evidence type="ECO:0000313" key="4">
    <source>
        <dbReference type="EMBL" id="GJN54267.1"/>
    </source>
</evidence>
<feature type="compositionally biased region" description="Low complexity" evidence="1">
    <location>
        <begin position="28"/>
        <end position="44"/>
    </location>
</feature>
<organism evidence="3 5">
    <name type="scientific">Pseudomonas tohonis</name>
    <dbReference type="NCBI Taxonomy" id="2725477"/>
    <lineage>
        <taxon>Bacteria</taxon>
        <taxon>Pseudomonadati</taxon>
        <taxon>Pseudomonadota</taxon>
        <taxon>Gammaproteobacteria</taxon>
        <taxon>Pseudomonadales</taxon>
        <taxon>Pseudomonadaceae</taxon>
        <taxon>Pseudomonas</taxon>
    </lineage>
</organism>
<feature type="signal peptide" evidence="2">
    <location>
        <begin position="1"/>
        <end position="27"/>
    </location>
</feature>
<dbReference type="EMBL" id="AP023189">
    <property type="protein sequence ID" value="BCG25125.1"/>
    <property type="molecule type" value="Genomic_DNA"/>
</dbReference>
<feature type="chain" id="PRO_5027117109" description="Peptidase inhibitor I78 family protein" evidence="2">
    <location>
        <begin position="28"/>
        <end position="113"/>
    </location>
</feature>
<sequence>MSRTSITFGLALMGALLAGCSSTDAPAEKPAAAASESLPVAAPSEDGRCSSGPVRSLVGKAATPDLVEQAKKAAGASDVRVLKPGSVMTLEYNSRRLNIDTDDANLIKGVSCG</sequence>
<keyword evidence="2" id="KW-0732">Signal</keyword>